<dbReference type="EMBL" id="CM046509">
    <property type="protein sequence ID" value="KAI8663250.1"/>
    <property type="molecule type" value="Genomic_DNA"/>
</dbReference>
<sequence length="301" mass="33656">MADNKGAVYVALDTGPKETVDDISTSTRHQPGYLLVNSHTSQEMELISQTKDSAEGFAPGHLEDGQHLSPNASQSQRSRVAMAVDWVKHMTILKALLIIYCLNVVAWGGMIFLLLCNAAPAMCHPTCDDINSPRRKWIEIDSQILNALFCVPAFGLAPRRSMEAWRLLQHLSGRDMLALRDLAGTYRAWFRLPGSQTVPVNIGPAEVESWLSQNTTLEDVVPYPSRSIPEIPPSGRRAVPTALWKLEVTIGLNLMNTLFQAVLSGFMWGYNRHTRPSWSAGWNSRVVGLRYWDLLGYKKRL</sequence>
<comment type="caution">
    <text evidence="1">The sequence shown here is derived from an EMBL/GenBank/DDBJ whole genome shotgun (WGS) entry which is preliminary data.</text>
</comment>
<evidence type="ECO:0000313" key="1">
    <source>
        <dbReference type="EMBL" id="KAI8663250.1"/>
    </source>
</evidence>
<reference evidence="1" key="1">
    <citation type="submission" date="2022-06" db="EMBL/GenBank/DDBJ databases">
        <title>Fusarium solani species complex genomes reveal bases of compartmentalisation and animal pathogenesis.</title>
        <authorList>
            <person name="Tsai I.J."/>
        </authorList>
    </citation>
    <scope>NUCLEOTIDE SEQUENCE</scope>
    <source>
        <strain evidence="1">Fu6.1</strain>
    </source>
</reference>
<accession>A0ACC0QQ99</accession>
<evidence type="ECO:0000313" key="2">
    <source>
        <dbReference type="Proteomes" id="UP001065298"/>
    </source>
</evidence>
<dbReference type="Proteomes" id="UP001065298">
    <property type="component" value="Chromosome 7"/>
</dbReference>
<protein>
    <submittedName>
        <fullName evidence="1">Uncharacterized protein</fullName>
    </submittedName>
</protein>
<keyword evidence="2" id="KW-1185">Reference proteome</keyword>
<organism evidence="1 2">
    <name type="scientific">Fusarium keratoplasticum</name>
    <dbReference type="NCBI Taxonomy" id="1328300"/>
    <lineage>
        <taxon>Eukaryota</taxon>
        <taxon>Fungi</taxon>
        <taxon>Dikarya</taxon>
        <taxon>Ascomycota</taxon>
        <taxon>Pezizomycotina</taxon>
        <taxon>Sordariomycetes</taxon>
        <taxon>Hypocreomycetidae</taxon>
        <taxon>Hypocreales</taxon>
        <taxon>Nectriaceae</taxon>
        <taxon>Fusarium</taxon>
        <taxon>Fusarium solani species complex</taxon>
    </lineage>
</organism>
<gene>
    <name evidence="1" type="ORF">NCS57_00925400</name>
</gene>
<proteinExistence type="predicted"/>
<name>A0ACC0QQ99_9HYPO</name>